<evidence type="ECO:0000313" key="1">
    <source>
        <dbReference type="EMBL" id="RHW35981.1"/>
    </source>
</evidence>
<reference evidence="1 2" key="1">
    <citation type="journal article" date="2017" name="Int. J. Syst. Evol. Microbiol.">
        <title>Bacillus notoginsengisoli sp. nov., a novel bacterium isolated from the rhizosphere of Panax notoginseng.</title>
        <authorList>
            <person name="Zhang M.Y."/>
            <person name="Cheng J."/>
            <person name="Cai Y."/>
            <person name="Zhang T.Y."/>
            <person name="Wu Y.Y."/>
            <person name="Manikprabhu D."/>
            <person name="Li W.J."/>
            <person name="Zhang Y.X."/>
        </authorList>
    </citation>
    <scope>NUCLEOTIDE SEQUENCE [LARGE SCALE GENOMIC DNA]</scope>
    <source>
        <strain evidence="1 2">JCM 30743</strain>
    </source>
</reference>
<dbReference type="Proteomes" id="UP000284416">
    <property type="component" value="Unassembled WGS sequence"/>
</dbReference>
<proteinExistence type="predicted"/>
<accession>A0A417YQG2</accession>
<dbReference type="EMBL" id="QWEG01000012">
    <property type="protein sequence ID" value="RHW35981.1"/>
    <property type="molecule type" value="Genomic_DNA"/>
</dbReference>
<dbReference type="OrthoDB" id="2916421at2"/>
<keyword evidence="2" id="KW-1185">Reference proteome</keyword>
<dbReference type="RefSeq" id="WP_118923000.1">
    <property type="nucleotide sequence ID" value="NZ_QWEG01000012.1"/>
</dbReference>
<dbReference type="AlphaFoldDB" id="A0A417YQG2"/>
<comment type="caution">
    <text evidence="1">The sequence shown here is derived from an EMBL/GenBank/DDBJ whole genome shotgun (WGS) entry which is preliminary data.</text>
</comment>
<organism evidence="1 2">
    <name type="scientific">Neobacillus notoginsengisoli</name>
    <dbReference type="NCBI Taxonomy" id="1578198"/>
    <lineage>
        <taxon>Bacteria</taxon>
        <taxon>Bacillati</taxon>
        <taxon>Bacillota</taxon>
        <taxon>Bacilli</taxon>
        <taxon>Bacillales</taxon>
        <taxon>Bacillaceae</taxon>
        <taxon>Neobacillus</taxon>
    </lineage>
</organism>
<evidence type="ECO:0000313" key="2">
    <source>
        <dbReference type="Proteomes" id="UP000284416"/>
    </source>
</evidence>
<name>A0A417YQG2_9BACI</name>
<protein>
    <submittedName>
        <fullName evidence="1">Uncharacterized protein</fullName>
    </submittedName>
</protein>
<gene>
    <name evidence="1" type="ORF">D1B31_17995</name>
</gene>
<sequence length="180" mass="20669">MNMVLDAEEKFAYDTSISNFLMLKVWHDLGIDVTGFSNYFMHLGGYGDDPGSELLQDGFKSLFPDFRHLDYDELKELTAIANEVDMHPPESLYILNNEKLQKLIESGKDKELMQVKSKHHGDLLDFEMAYHQKYGILIGLHFEGILHEVAVAISEVLQTIDRLYKQVEEVELNGLYNQAV</sequence>